<protein>
    <submittedName>
        <fullName evidence="2">Uncharacterized protein</fullName>
    </submittedName>
</protein>
<reference evidence="2" key="1">
    <citation type="submission" date="2016-11" db="UniProtKB">
        <authorList>
            <consortium name="WormBaseParasite"/>
        </authorList>
    </citation>
    <scope>IDENTIFICATION</scope>
</reference>
<sequence length="39" mass="4442">MTVKQSVIIKSPPCSISLPPIQRCYKCLERAKAKLINRQ</sequence>
<accession>A0A1I7WJ16</accession>
<organism evidence="1 2">
    <name type="scientific">Heterorhabditis bacteriophora</name>
    <name type="common">Entomopathogenic nematode worm</name>
    <dbReference type="NCBI Taxonomy" id="37862"/>
    <lineage>
        <taxon>Eukaryota</taxon>
        <taxon>Metazoa</taxon>
        <taxon>Ecdysozoa</taxon>
        <taxon>Nematoda</taxon>
        <taxon>Chromadorea</taxon>
        <taxon>Rhabditida</taxon>
        <taxon>Rhabditina</taxon>
        <taxon>Rhabditomorpha</taxon>
        <taxon>Strongyloidea</taxon>
        <taxon>Heterorhabditidae</taxon>
        <taxon>Heterorhabditis</taxon>
    </lineage>
</organism>
<dbReference type="WBParaSite" id="Hba_05008">
    <property type="protein sequence ID" value="Hba_05008"/>
    <property type="gene ID" value="Hba_05008"/>
</dbReference>
<proteinExistence type="predicted"/>
<keyword evidence="1" id="KW-1185">Reference proteome</keyword>
<dbReference type="Proteomes" id="UP000095283">
    <property type="component" value="Unplaced"/>
</dbReference>
<name>A0A1I7WJ16_HETBA</name>
<evidence type="ECO:0000313" key="2">
    <source>
        <dbReference type="WBParaSite" id="Hba_05008"/>
    </source>
</evidence>
<dbReference type="AlphaFoldDB" id="A0A1I7WJ16"/>
<evidence type="ECO:0000313" key="1">
    <source>
        <dbReference type="Proteomes" id="UP000095283"/>
    </source>
</evidence>